<dbReference type="Gene3D" id="3.40.1480.10">
    <property type="entry name" value="MOFRL domain"/>
    <property type="match status" value="1"/>
</dbReference>
<keyword evidence="3" id="KW-0418">Kinase</keyword>
<dbReference type="InterPro" id="IPR037035">
    <property type="entry name" value="GK-like_C_sf"/>
</dbReference>
<name>A0ABD5ZS76_9EURY</name>
<reference evidence="3 4" key="1">
    <citation type="journal article" date="2019" name="Int. J. Syst. Evol. Microbiol.">
        <title>The Global Catalogue of Microorganisms (GCM) 10K type strain sequencing project: providing services to taxonomists for standard genome sequencing and annotation.</title>
        <authorList>
            <consortium name="The Broad Institute Genomics Platform"/>
            <consortium name="The Broad Institute Genome Sequencing Center for Infectious Disease"/>
            <person name="Wu L."/>
            <person name="Ma J."/>
        </authorList>
    </citation>
    <scope>NUCLEOTIDE SEQUENCE [LARGE SCALE GENOMIC DNA]</scope>
    <source>
        <strain evidence="3 4">DT85</strain>
    </source>
</reference>
<dbReference type="PANTHER" id="PTHR12227:SF0">
    <property type="entry name" value="GLYCERATE KINASE"/>
    <property type="match status" value="1"/>
</dbReference>
<feature type="domain" description="MOFRL-associated" evidence="2">
    <location>
        <begin position="8"/>
        <end position="240"/>
    </location>
</feature>
<sequence length="440" mass="44177">MTDPHALARRCLDAGIDAARPERVVAGAVSLDGDALRVAGATYDLADYDRVLVVGGGNAAGRVAVALETALGDRIDGGLVVTDQPADTDRVECVAGSHPRPNAAAVEGTRRVRDLLRDADDRTLVLAVVTGGGSALLPAPAGNVTLAALRATTDELLASGATIAEANAVRKHLSASKGGRLAVAAAPARTVVLALSDVVGDDLGTVASGPFAPDGTTYGDALAVAERYGLDLPEEVRERLDAGARGEVGETPVADHSAFERVTSHVLANAHTAARAAMAEAREAGHAPLLLSTRVRGEAREAAKTHVAVAEEIRATANPVAPPAVVVSGGETTVRLGRSGDSGGVGGPNTEFALSAALELSEPGIVVGAADTDGVDGNAEAAGAVVDEGTVHDRRAAERALDGHDAATYLGERGALVGTGPTGTNVNDLRVLVVSGRGSG</sequence>
<dbReference type="Pfam" id="PF05161">
    <property type="entry name" value="MOFRL"/>
    <property type="match status" value="1"/>
</dbReference>
<dbReference type="RefSeq" id="WP_276234293.1">
    <property type="nucleotide sequence ID" value="NZ_CP119802.1"/>
</dbReference>
<dbReference type="SUPFAM" id="SSF82544">
    <property type="entry name" value="GckA/TtuD-like"/>
    <property type="match status" value="1"/>
</dbReference>
<evidence type="ECO:0000313" key="3">
    <source>
        <dbReference type="EMBL" id="MFC7236142.1"/>
    </source>
</evidence>
<dbReference type="GO" id="GO:0016301">
    <property type="term" value="F:kinase activity"/>
    <property type="evidence" value="ECO:0007669"/>
    <property type="project" value="UniProtKB-KW"/>
</dbReference>
<protein>
    <submittedName>
        <fullName evidence="3">Glycerate kinase</fullName>
    </submittedName>
</protein>
<evidence type="ECO:0000259" key="1">
    <source>
        <dbReference type="Pfam" id="PF05161"/>
    </source>
</evidence>
<dbReference type="InterPro" id="IPR025286">
    <property type="entry name" value="MOFRL_assoc_dom"/>
</dbReference>
<dbReference type="InterPro" id="IPR007835">
    <property type="entry name" value="MOFRL"/>
</dbReference>
<dbReference type="EMBL" id="JBHTAP010000001">
    <property type="protein sequence ID" value="MFC7236142.1"/>
    <property type="molecule type" value="Genomic_DNA"/>
</dbReference>
<dbReference type="InterPro" id="IPR039760">
    <property type="entry name" value="MOFRL_protein"/>
</dbReference>
<keyword evidence="3" id="KW-0808">Transferase</keyword>
<proteinExistence type="predicted"/>
<dbReference type="AlphaFoldDB" id="A0ABD5ZS76"/>
<evidence type="ECO:0000259" key="2">
    <source>
        <dbReference type="Pfam" id="PF13660"/>
    </source>
</evidence>
<dbReference type="Proteomes" id="UP001596398">
    <property type="component" value="Unassembled WGS sequence"/>
</dbReference>
<evidence type="ECO:0000313" key="4">
    <source>
        <dbReference type="Proteomes" id="UP001596398"/>
    </source>
</evidence>
<gene>
    <name evidence="3" type="ORF">ACFQJ4_12520</name>
</gene>
<dbReference type="PANTHER" id="PTHR12227">
    <property type="entry name" value="GLYCERATE KINASE"/>
    <property type="match status" value="1"/>
</dbReference>
<keyword evidence="4" id="KW-1185">Reference proteome</keyword>
<organism evidence="3 4">
    <name type="scientific">Halosegnis marinus</name>
    <dbReference type="NCBI Taxonomy" id="3034023"/>
    <lineage>
        <taxon>Archaea</taxon>
        <taxon>Methanobacteriati</taxon>
        <taxon>Methanobacteriota</taxon>
        <taxon>Stenosarchaea group</taxon>
        <taxon>Halobacteria</taxon>
        <taxon>Halobacteriales</taxon>
        <taxon>Natronomonadaceae</taxon>
        <taxon>Halosegnis</taxon>
    </lineage>
</organism>
<accession>A0ABD5ZS76</accession>
<dbReference type="Pfam" id="PF13660">
    <property type="entry name" value="DUF4147"/>
    <property type="match status" value="1"/>
</dbReference>
<dbReference type="InterPro" id="IPR038614">
    <property type="entry name" value="GK_N_sf"/>
</dbReference>
<feature type="domain" description="MOFRL" evidence="1">
    <location>
        <begin position="325"/>
        <end position="428"/>
    </location>
</feature>
<dbReference type="Gene3D" id="3.40.50.10180">
    <property type="entry name" value="Glycerate kinase, MOFRL-like N-terminal domain"/>
    <property type="match status" value="1"/>
</dbReference>
<dbReference type="GeneID" id="79267849"/>
<comment type="caution">
    <text evidence="3">The sequence shown here is derived from an EMBL/GenBank/DDBJ whole genome shotgun (WGS) entry which is preliminary data.</text>
</comment>